<gene>
    <name evidence="2" type="ORF">SURPRISE13_136</name>
</gene>
<accession>A0AAU7PFV5</accession>
<sequence>MSPGNGTTKGNGFKSESDLSSAEMQDVKQSDKTAVHPNGLTSRNRHGEQKSMNNTARV</sequence>
<dbReference type="EMBL" id="PP856017">
    <property type="protein sequence ID" value="XBS47758.1"/>
    <property type="molecule type" value="Genomic_DNA"/>
</dbReference>
<feature type="compositionally biased region" description="Polar residues" evidence="1">
    <location>
        <begin position="1"/>
        <end position="10"/>
    </location>
</feature>
<evidence type="ECO:0000256" key="1">
    <source>
        <dbReference type="SAM" id="MobiDB-lite"/>
    </source>
</evidence>
<feature type="compositionally biased region" description="Basic and acidic residues" evidence="1">
    <location>
        <begin position="25"/>
        <end position="34"/>
    </location>
</feature>
<protein>
    <submittedName>
        <fullName evidence="2">Uncharacterized protein</fullName>
    </submittedName>
</protein>
<feature type="region of interest" description="Disordered" evidence="1">
    <location>
        <begin position="1"/>
        <end position="58"/>
    </location>
</feature>
<proteinExistence type="predicted"/>
<organism evidence="2">
    <name type="scientific">Burkholderia phage vB_BgluM-SURPRISE13</name>
    <dbReference type="NCBI Taxonomy" id="3159457"/>
    <lineage>
        <taxon>Viruses</taxon>
    </lineage>
</organism>
<evidence type="ECO:0000313" key="2">
    <source>
        <dbReference type="EMBL" id="XBS47758.1"/>
    </source>
</evidence>
<reference evidence="2" key="1">
    <citation type="submission" date="2024-05" db="EMBL/GenBank/DDBJ databases">
        <title>Isolation and characterization of the novel Burkholderia jumbo bacteriophage Surprise13.</title>
        <authorList>
            <person name="Supina B.S.I."/>
            <person name="Dennis J."/>
        </authorList>
    </citation>
    <scope>NUCLEOTIDE SEQUENCE</scope>
</reference>
<name>A0AAU7PFV5_9VIRU</name>